<sequence length="735" mass="79104">MKRSLLKQEVIELFKNKKLLVSIIAILFIPILYSGTFLWAFWDPYGHLEDLPVAIVNNDKGAEMDEEKLQLGDELVDKLKESKDFDFQFVDRKTGYRNLEDQKYYLLVEIPENFSKNATTLMDEDPQKLELKYVPNESSNFLSAQIGETAVAKIQKSLSEKVTETYAETMFDIITKMADGYGSTDEAAGKLKDGIMDLGEGAKTLEEKLALLAEKQVEFTGGTKKIHDGTVELQKGAATLADGLGKLANAQNELIEGAQKAKEGAGSLQAGIDQAHTGVSTVEEKMNEVVSGTDQLHQGSEQLKDSLQKFQTGANSAAQGAKELEEGVAALQSQLEPVMGALPEEQQAALTQALAQLSAGATKLGEGNETLASSAGQIESGAATLSEKIATLNNGQKALQTGISELSDGTEQLKNGAAQLTEGQTKLQTGLVTFGEKLSEASAGSQKLASGSTTLVDGVNQLQTGSTALADGSSQLAEGSNQIVTGTNKLAEGSTEFKDEINKAATEASDIQADEKTYNMVAEPVTVKKESINKVANYGTGIAPYFLSLGLFVGALMLSIVYPYKDPIGIPRSGFSWFTSKLGVITAIGIIQALIASGVTLWLLDMEVKSVPLFILYSILTSLVFITLIQLLVTTLGDPGRFLAVIILILQLTTSAGTFPIELVPKPLQDFNGWLPMAYTVRGYKEVISSGNFSLMWHNGYVLIGFMVSFMILTLLYLTINHKKKYSGASELAEE</sequence>
<keyword evidence="3 5" id="KW-1133">Transmembrane helix</keyword>
<dbReference type="Proteomes" id="UP000266016">
    <property type="component" value="Unassembled WGS sequence"/>
</dbReference>
<evidence type="ECO:0000256" key="3">
    <source>
        <dbReference type="ARBA" id="ARBA00022989"/>
    </source>
</evidence>
<dbReference type="InterPro" id="IPR017501">
    <property type="entry name" value="Phage_infect_YhgE_C"/>
</dbReference>
<evidence type="ECO:0000259" key="6">
    <source>
        <dbReference type="Pfam" id="PF12698"/>
    </source>
</evidence>
<dbReference type="InterPro" id="IPR013525">
    <property type="entry name" value="ABC2_TM"/>
</dbReference>
<dbReference type="SUPFAM" id="SSF58104">
    <property type="entry name" value="Methyl-accepting chemotaxis protein (MCP) signaling domain"/>
    <property type="match status" value="1"/>
</dbReference>
<protein>
    <submittedName>
        <fullName evidence="7">YhgE/Pip domain-containing protein</fullName>
    </submittedName>
</protein>
<reference evidence="7 8" key="1">
    <citation type="submission" date="2018-08" db="EMBL/GenBank/DDBJ databases">
        <title>Bacillus jemisoniae sp. nov., Bacillus chryseoplanitiae sp. nov., Bacillus resnikiae sp. nov., and Bacillus frankliniae sp. nov., isolated from Viking spacecraft and associated surfaces.</title>
        <authorList>
            <person name="Seuylemezian A."/>
            <person name="Vaishampayan P."/>
        </authorList>
    </citation>
    <scope>NUCLEOTIDE SEQUENCE [LARGE SCALE GENOMIC DNA]</scope>
    <source>
        <strain evidence="7 8">MA001</strain>
    </source>
</reference>
<feature type="transmembrane region" description="Helical" evidence="5">
    <location>
        <begin position="610"/>
        <end position="633"/>
    </location>
</feature>
<gene>
    <name evidence="7" type="ORF">D1953_10410</name>
</gene>
<dbReference type="EMBL" id="QWVS01000016">
    <property type="protein sequence ID" value="RID86176.1"/>
    <property type="molecule type" value="Genomic_DNA"/>
</dbReference>
<feature type="domain" description="ABC-2 type transporter transmembrane" evidence="6">
    <location>
        <begin position="470"/>
        <end position="714"/>
    </location>
</feature>
<dbReference type="GO" id="GO:0016020">
    <property type="term" value="C:membrane"/>
    <property type="evidence" value="ECO:0007669"/>
    <property type="project" value="UniProtKB-SubCell"/>
</dbReference>
<comment type="caution">
    <text evidence="7">The sequence shown here is derived from an EMBL/GenBank/DDBJ whole genome shotgun (WGS) entry which is preliminary data.</text>
</comment>
<organism evidence="7 8">
    <name type="scientific">Peribacillus asahii</name>
    <dbReference type="NCBI Taxonomy" id="228899"/>
    <lineage>
        <taxon>Bacteria</taxon>
        <taxon>Bacillati</taxon>
        <taxon>Bacillota</taxon>
        <taxon>Bacilli</taxon>
        <taxon>Bacillales</taxon>
        <taxon>Bacillaceae</taxon>
        <taxon>Peribacillus</taxon>
    </lineage>
</organism>
<evidence type="ECO:0000313" key="8">
    <source>
        <dbReference type="Proteomes" id="UP000266016"/>
    </source>
</evidence>
<dbReference type="InterPro" id="IPR023908">
    <property type="entry name" value="xxxLxxG_rpt"/>
</dbReference>
<dbReference type="InterPro" id="IPR051328">
    <property type="entry name" value="T7SS_ABC-Transporter"/>
</dbReference>
<dbReference type="PANTHER" id="PTHR43077">
    <property type="entry name" value="TRANSPORT PERMEASE YVFS-RELATED"/>
    <property type="match status" value="1"/>
</dbReference>
<dbReference type="Gene3D" id="3.40.1710.10">
    <property type="entry name" value="abc type-2 transporter like domain"/>
    <property type="match status" value="1"/>
</dbReference>
<feature type="transmembrane region" description="Helical" evidence="5">
    <location>
        <begin position="542"/>
        <end position="562"/>
    </location>
</feature>
<evidence type="ECO:0000256" key="2">
    <source>
        <dbReference type="ARBA" id="ARBA00022692"/>
    </source>
</evidence>
<dbReference type="PANTHER" id="PTHR43077:SF5">
    <property type="entry name" value="PHAGE INFECTION PROTEIN"/>
    <property type="match status" value="1"/>
</dbReference>
<accession>A0A398BEZ9</accession>
<dbReference type="Pfam" id="PF12698">
    <property type="entry name" value="ABC2_membrane_3"/>
    <property type="match status" value="2"/>
</dbReference>
<evidence type="ECO:0000313" key="7">
    <source>
        <dbReference type="EMBL" id="RID86176.1"/>
    </source>
</evidence>
<feature type="transmembrane region" description="Helical" evidence="5">
    <location>
        <begin position="642"/>
        <end position="661"/>
    </location>
</feature>
<feature type="domain" description="ABC-2 type transporter transmembrane" evidence="6">
    <location>
        <begin position="23"/>
        <end position="170"/>
    </location>
</feature>
<dbReference type="AlphaFoldDB" id="A0A398BEZ9"/>
<keyword evidence="2 5" id="KW-0812">Transmembrane</keyword>
<evidence type="ECO:0000256" key="4">
    <source>
        <dbReference type="ARBA" id="ARBA00023136"/>
    </source>
</evidence>
<dbReference type="GO" id="GO:0140359">
    <property type="term" value="F:ABC-type transporter activity"/>
    <property type="evidence" value="ECO:0007669"/>
    <property type="project" value="InterPro"/>
</dbReference>
<dbReference type="NCBIfam" id="TIGR03061">
    <property type="entry name" value="pip_yhgE_Nterm"/>
    <property type="match status" value="1"/>
</dbReference>
<dbReference type="Gene3D" id="1.10.287.950">
    <property type="entry name" value="Methyl-accepting chemotaxis protein"/>
    <property type="match status" value="1"/>
</dbReference>
<feature type="transmembrane region" description="Helical" evidence="5">
    <location>
        <begin position="700"/>
        <end position="720"/>
    </location>
</feature>
<keyword evidence="8" id="KW-1185">Reference proteome</keyword>
<dbReference type="NCBIfam" id="TIGR03062">
    <property type="entry name" value="pip_yhgE_Cterm"/>
    <property type="match status" value="1"/>
</dbReference>
<dbReference type="NCBIfam" id="TIGR03057">
    <property type="entry name" value="xxxLxxG_by_4"/>
    <property type="match status" value="4"/>
</dbReference>
<proteinExistence type="predicted"/>
<evidence type="ECO:0000256" key="5">
    <source>
        <dbReference type="SAM" id="Phobius"/>
    </source>
</evidence>
<name>A0A398BEZ9_9BACI</name>
<feature type="transmembrane region" description="Helical" evidence="5">
    <location>
        <begin position="582"/>
        <end position="604"/>
    </location>
</feature>
<keyword evidence="4 5" id="KW-0472">Membrane</keyword>
<dbReference type="InterPro" id="IPR017500">
    <property type="entry name" value="Phage_infect_YhgE_N"/>
</dbReference>
<dbReference type="RefSeq" id="WP_119117113.1">
    <property type="nucleotide sequence ID" value="NZ_QWVS01000016.1"/>
</dbReference>
<comment type="subcellular location">
    <subcellularLocation>
        <location evidence="1">Membrane</location>
        <topology evidence="1">Multi-pass membrane protein</topology>
    </subcellularLocation>
</comment>
<evidence type="ECO:0000256" key="1">
    <source>
        <dbReference type="ARBA" id="ARBA00004141"/>
    </source>
</evidence>
<feature type="transmembrane region" description="Helical" evidence="5">
    <location>
        <begin position="20"/>
        <end position="42"/>
    </location>
</feature>